<protein>
    <recommendedName>
        <fullName evidence="6">MPN domain-containing protein</fullName>
    </recommendedName>
</protein>
<accession>A0A074MC66</accession>
<evidence type="ECO:0000256" key="1">
    <source>
        <dbReference type="ARBA" id="ARBA00022670"/>
    </source>
</evidence>
<keyword evidence="5" id="KW-0482">Metalloprotease</keyword>
<dbReference type="InterPro" id="IPR025657">
    <property type="entry name" value="RadC_JAB"/>
</dbReference>
<dbReference type="GO" id="GO:0006508">
    <property type="term" value="P:proteolysis"/>
    <property type="evidence" value="ECO:0007669"/>
    <property type="project" value="UniProtKB-KW"/>
</dbReference>
<dbReference type="Proteomes" id="UP000027866">
    <property type="component" value="Unassembled WGS sequence"/>
</dbReference>
<gene>
    <name evidence="7" type="ORF">EH32_01230</name>
</gene>
<evidence type="ECO:0000256" key="3">
    <source>
        <dbReference type="ARBA" id="ARBA00022801"/>
    </source>
</evidence>
<proteinExistence type="predicted"/>
<dbReference type="InterPro" id="IPR037518">
    <property type="entry name" value="MPN"/>
</dbReference>
<dbReference type="InterPro" id="IPR020891">
    <property type="entry name" value="UPF0758_CS"/>
</dbReference>
<dbReference type="GO" id="GO:0046872">
    <property type="term" value="F:metal ion binding"/>
    <property type="evidence" value="ECO:0007669"/>
    <property type="project" value="UniProtKB-KW"/>
</dbReference>
<dbReference type="Pfam" id="PF04002">
    <property type="entry name" value="RadC"/>
    <property type="match status" value="1"/>
</dbReference>
<organism evidence="7 8">
    <name type="scientific">Erythrobacter litoralis</name>
    <dbReference type="NCBI Taxonomy" id="39960"/>
    <lineage>
        <taxon>Bacteria</taxon>
        <taxon>Pseudomonadati</taxon>
        <taxon>Pseudomonadota</taxon>
        <taxon>Alphaproteobacteria</taxon>
        <taxon>Sphingomonadales</taxon>
        <taxon>Erythrobacteraceae</taxon>
        <taxon>Erythrobacter/Porphyrobacter group</taxon>
        <taxon>Erythrobacter</taxon>
    </lineage>
</organism>
<evidence type="ECO:0000259" key="6">
    <source>
        <dbReference type="PROSITE" id="PS50249"/>
    </source>
</evidence>
<dbReference type="Gene3D" id="3.40.140.10">
    <property type="entry name" value="Cytidine Deaminase, domain 2"/>
    <property type="match status" value="1"/>
</dbReference>
<keyword evidence="8" id="KW-1185">Reference proteome</keyword>
<keyword evidence="1" id="KW-0645">Protease</keyword>
<dbReference type="RefSeq" id="WP_034905515.1">
    <property type="nucleotide sequence ID" value="NZ_CP017057.1"/>
</dbReference>
<comment type="caution">
    <text evidence="7">The sequence shown here is derived from an EMBL/GenBank/DDBJ whole genome shotgun (WGS) entry which is preliminary data.</text>
</comment>
<dbReference type="PROSITE" id="PS01302">
    <property type="entry name" value="UPF0758"/>
    <property type="match status" value="1"/>
</dbReference>
<evidence type="ECO:0000313" key="8">
    <source>
        <dbReference type="Proteomes" id="UP000027866"/>
    </source>
</evidence>
<evidence type="ECO:0000256" key="4">
    <source>
        <dbReference type="ARBA" id="ARBA00022833"/>
    </source>
</evidence>
<dbReference type="InterPro" id="IPR001405">
    <property type="entry name" value="UPF0758"/>
</dbReference>
<dbReference type="OrthoDB" id="152963at2"/>
<dbReference type="GO" id="GO:0008237">
    <property type="term" value="F:metallopeptidase activity"/>
    <property type="evidence" value="ECO:0007669"/>
    <property type="project" value="UniProtKB-KW"/>
</dbReference>
<dbReference type="KEGG" id="elq:Ga0102493_111553"/>
<reference evidence="7 8" key="1">
    <citation type="submission" date="2014-04" db="EMBL/GenBank/DDBJ databases">
        <title>A comprehensive comparison of genomes of Erythrobacter spp. Strains.</title>
        <authorList>
            <person name="Zheng Q."/>
        </authorList>
    </citation>
    <scope>NUCLEOTIDE SEQUENCE [LARGE SCALE GENOMIC DNA]</scope>
    <source>
        <strain evidence="7 8">DSM 8509</strain>
    </source>
</reference>
<dbReference type="PANTHER" id="PTHR30471">
    <property type="entry name" value="DNA REPAIR PROTEIN RADC"/>
    <property type="match status" value="1"/>
</dbReference>
<sequence length="140" mass="15318">MRSPALRQVVPNADPREAHVAAMIDHLRRHLIAAQDRDERFHAIFLDRRNAYLGDAGFGTGCGPSLSLRMRELFARALELGTAGIVVAHNHPSGHCRPSQIDIAATRRLQAVGAALDIELLDHLVITREAVFSMRAGGLL</sequence>
<dbReference type="EMBL" id="JMIX01000010">
    <property type="protein sequence ID" value="KEO92396.1"/>
    <property type="molecule type" value="Genomic_DNA"/>
</dbReference>
<dbReference type="PANTHER" id="PTHR30471:SF3">
    <property type="entry name" value="UPF0758 PROTEIN YEES-RELATED"/>
    <property type="match status" value="1"/>
</dbReference>
<evidence type="ECO:0000313" key="7">
    <source>
        <dbReference type="EMBL" id="KEO92396.1"/>
    </source>
</evidence>
<feature type="domain" description="MPN" evidence="6">
    <location>
        <begin position="16"/>
        <end position="140"/>
    </location>
</feature>
<name>A0A074MC66_9SPHN</name>
<keyword evidence="3" id="KW-0378">Hydrolase</keyword>
<evidence type="ECO:0000256" key="2">
    <source>
        <dbReference type="ARBA" id="ARBA00022723"/>
    </source>
</evidence>
<dbReference type="AlphaFoldDB" id="A0A074MC66"/>
<dbReference type="PROSITE" id="PS50249">
    <property type="entry name" value="MPN"/>
    <property type="match status" value="1"/>
</dbReference>
<evidence type="ECO:0000256" key="5">
    <source>
        <dbReference type="ARBA" id="ARBA00023049"/>
    </source>
</evidence>
<keyword evidence="4" id="KW-0862">Zinc</keyword>
<keyword evidence="2" id="KW-0479">Metal-binding</keyword>
<dbReference type="PATRIC" id="fig|39960.10.peg.634"/>
<dbReference type="SUPFAM" id="SSF102712">
    <property type="entry name" value="JAB1/MPN domain"/>
    <property type="match status" value="1"/>
</dbReference>